<dbReference type="EMBL" id="JAVAMP010000017">
    <property type="protein sequence ID" value="MDP5276642.1"/>
    <property type="molecule type" value="Genomic_DNA"/>
</dbReference>
<evidence type="ECO:0000313" key="8">
    <source>
        <dbReference type="EMBL" id="MDP5276642.1"/>
    </source>
</evidence>
<reference evidence="8 9" key="1">
    <citation type="submission" date="2023-08" db="EMBL/GenBank/DDBJ databases">
        <authorList>
            <person name="Park J.-S."/>
        </authorList>
    </citation>
    <scope>NUCLEOTIDE SEQUENCE [LARGE SCALE GENOMIC DNA]</scope>
    <source>
        <strain evidence="8 9">2205SS18-9</strain>
    </source>
</reference>
<comment type="pathway">
    <text evidence="2 6">Cofactor biosynthesis; molybdopterin biosynthesis.</text>
</comment>
<dbReference type="CDD" id="cd00886">
    <property type="entry name" value="MogA_MoaB"/>
    <property type="match status" value="1"/>
</dbReference>
<dbReference type="InterPro" id="IPR051920">
    <property type="entry name" value="MPT_Adenylyltrnsfr/MoaC-Rel"/>
</dbReference>
<evidence type="ECO:0000256" key="3">
    <source>
        <dbReference type="ARBA" id="ARBA00006112"/>
    </source>
</evidence>
<protein>
    <recommendedName>
        <fullName evidence="4 6">Molybdenum cofactor biosynthesis protein B</fullName>
    </recommendedName>
</protein>
<name>A0ABT9J4U5_9BACL</name>
<accession>A0ABT9J4U5</accession>
<dbReference type="NCBIfam" id="TIGR00177">
    <property type="entry name" value="molyb_syn"/>
    <property type="match status" value="1"/>
</dbReference>
<feature type="domain" description="MoaB/Mog" evidence="7">
    <location>
        <begin position="6"/>
        <end position="151"/>
    </location>
</feature>
<dbReference type="SUPFAM" id="SSF53218">
    <property type="entry name" value="Molybdenum cofactor biosynthesis proteins"/>
    <property type="match status" value="1"/>
</dbReference>
<evidence type="ECO:0000256" key="6">
    <source>
        <dbReference type="PIRNR" id="PIRNR006443"/>
    </source>
</evidence>
<keyword evidence="9" id="KW-1185">Reference proteome</keyword>
<dbReference type="InterPro" id="IPR008284">
    <property type="entry name" value="MoCF_biosynth_CS"/>
</dbReference>
<evidence type="ECO:0000313" key="9">
    <source>
        <dbReference type="Proteomes" id="UP001231941"/>
    </source>
</evidence>
<evidence type="ECO:0000256" key="5">
    <source>
        <dbReference type="ARBA" id="ARBA00023150"/>
    </source>
</evidence>
<comment type="similarity">
    <text evidence="3 6">Belongs to the MoaB/Mog family.</text>
</comment>
<comment type="caution">
    <text evidence="8">The sequence shown here is derived from an EMBL/GenBank/DDBJ whole genome shotgun (WGS) entry which is preliminary data.</text>
</comment>
<keyword evidence="5 6" id="KW-0501">Molybdenum cofactor biosynthesis</keyword>
<dbReference type="GO" id="GO:0061598">
    <property type="term" value="F:molybdopterin adenylyltransferase activity"/>
    <property type="evidence" value="ECO:0007669"/>
    <property type="project" value="UniProtKB-EC"/>
</dbReference>
<sequence length="164" mass="18020">MRWKVAILTASDKGSRGEREDVSAQVIRELIEEEINGDVKMYKIVPDEQHHIEDALIEMADKHQVDLILTTGGTGFAPRDVTPEATLKVVEKQVPGFTEVMRSASVLKTRRAMLSRAVSGIRGTTLIINLPGSPKGVHENLQVIIDQLPHALAILKGVEGEHKS</sequence>
<organism evidence="8 9">
    <name type="scientific">Chengkuizengella axinellae</name>
    <dbReference type="NCBI Taxonomy" id="3064388"/>
    <lineage>
        <taxon>Bacteria</taxon>
        <taxon>Bacillati</taxon>
        <taxon>Bacillota</taxon>
        <taxon>Bacilli</taxon>
        <taxon>Bacillales</taxon>
        <taxon>Paenibacillaceae</taxon>
        <taxon>Chengkuizengella</taxon>
    </lineage>
</organism>
<dbReference type="Proteomes" id="UP001231941">
    <property type="component" value="Unassembled WGS sequence"/>
</dbReference>
<dbReference type="Pfam" id="PF00994">
    <property type="entry name" value="MoCF_biosynth"/>
    <property type="match status" value="1"/>
</dbReference>
<dbReference type="PANTHER" id="PTHR43764">
    <property type="entry name" value="MOLYBDENUM COFACTOR BIOSYNTHESIS"/>
    <property type="match status" value="1"/>
</dbReference>
<gene>
    <name evidence="8" type="primary">mog</name>
    <name evidence="8" type="ORF">Q5Y73_21345</name>
</gene>
<dbReference type="SMART" id="SM00852">
    <property type="entry name" value="MoCF_biosynth"/>
    <property type="match status" value="1"/>
</dbReference>
<dbReference type="Gene3D" id="3.40.980.10">
    <property type="entry name" value="MoaB/Mog-like domain"/>
    <property type="match status" value="1"/>
</dbReference>
<dbReference type="RefSeq" id="WP_305993951.1">
    <property type="nucleotide sequence ID" value="NZ_JAVAMP010000017.1"/>
</dbReference>
<dbReference type="InterPro" id="IPR001453">
    <property type="entry name" value="MoaB/Mog_dom"/>
</dbReference>
<dbReference type="PROSITE" id="PS01078">
    <property type="entry name" value="MOCF_BIOSYNTHESIS_1"/>
    <property type="match status" value="1"/>
</dbReference>
<dbReference type="PIRSF" id="PIRSF006443">
    <property type="entry name" value="MoaB"/>
    <property type="match status" value="1"/>
</dbReference>
<evidence type="ECO:0000259" key="7">
    <source>
        <dbReference type="SMART" id="SM00852"/>
    </source>
</evidence>
<keyword evidence="8" id="KW-0808">Transferase</keyword>
<evidence type="ECO:0000256" key="2">
    <source>
        <dbReference type="ARBA" id="ARBA00005046"/>
    </source>
</evidence>
<evidence type="ECO:0000256" key="4">
    <source>
        <dbReference type="ARBA" id="ARBA00015262"/>
    </source>
</evidence>
<proteinExistence type="inferred from homology"/>
<comment type="function">
    <text evidence="1 6">May be involved in the biosynthesis of molybdopterin.</text>
</comment>
<dbReference type="InterPro" id="IPR036425">
    <property type="entry name" value="MoaB/Mog-like_dom_sf"/>
</dbReference>
<evidence type="ECO:0000256" key="1">
    <source>
        <dbReference type="ARBA" id="ARBA00003487"/>
    </source>
</evidence>
<keyword evidence="8" id="KW-0548">Nucleotidyltransferase</keyword>
<dbReference type="NCBIfam" id="NF006932">
    <property type="entry name" value="PRK09417.1"/>
    <property type="match status" value="1"/>
</dbReference>
<dbReference type="InterPro" id="IPR012245">
    <property type="entry name" value="MoaB"/>
</dbReference>
<dbReference type="PANTHER" id="PTHR43764:SF1">
    <property type="entry name" value="MOLYBDOPTERIN MOLYBDOTRANSFERASE"/>
    <property type="match status" value="1"/>
</dbReference>